<dbReference type="EMBL" id="LAZR01000798">
    <property type="protein sequence ID" value="KKN57568.1"/>
    <property type="molecule type" value="Genomic_DNA"/>
</dbReference>
<reference evidence="1" key="1">
    <citation type="journal article" date="2015" name="Nature">
        <title>Complex archaea that bridge the gap between prokaryotes and eukaryotes.</title>
        <authorList>
            <person name="Spang A."/>
            <person name="Saw J.H."/>
            <person name="Jorgensen S.L."/>
            <person name="Zaremba-Niedzwiedzka K."/>
            <person name="Martijn J."/>
            <person name="Lind A.E."/>
            <person name="van Eijk R."/>
            <person name="Schleper C."/>
            <person name="Guy L."/>
            <person name="Ettema T.J."/>
        </authorList>
    </citation>
    <scope>NUCLEOTIDE SEQUENCE</scope>
</reference>
<dbReference type="AlphaFoldDB" id="A0A0F9UV96"/>
<proteinExistence type="predicted"/>
<sequence>MEKWKIRENTPRHIADNNTEIIIEGSGAAIARMNDGWDNPTIQANAERIVKAVNSFDDMYEALKAIDGYLSASFPANLTRKKSAVELLDKALAKAEGK</sequence>
<protein>
    <submittedName>
        <fullName evidence="1">Uncharacterized protein</fullName>
    </submittedName>
</protein>
<accession>A0A0F9UV96</accession>
<organism evidence="1">
    <name type="scientific">marine sediment metagenome</name>
    <dbReference type="NCBI Taxonomy" id="412755"/>
    <lineage>
        <taxon>unclassified sequences</taxon>
        <taxon>metagenomes</taxon>
        <taxon>ecological metagenomes</taxon>
    </lineage>
</organism>
<evidence type="ECO:0000313" key="1">
    <source>
        <dbReference type="EMBL" id="KKN57568.1"/>
    </source>
</evidence>
<comment type="caution">
    <text evidence="1">The sequence shown here is derived from an EMBL/GenBank/DDBJ whole genome shotgun (WGS) entry which is preliminary data.</text>
</comment>
<gene>
    <name evidence="1" type="ORF">LCGC14_0561140</name>
</gene>
<name>A0A0F9UV96_9ZZZZ</name>